<gene>
    <name evidence="1" type="ORF">TNCT_253071</name>
</gene>
<keyword evidence="2" id="KW-1185">Reference proteome</keyword>
<proteinExistence type="predicted"/>
<evidence type="ECO:0000313" key="2">
    <source>
        <dbReference type="Proteomes" id="UP000887116"/>
    </source>
</evidence>
<protein>
    <submittedName>
        <fullName evidence="1">Uncharacterized protein</fullName>
    </submittedName>
</protein>
<sequence>MRKISTTFGSYITATRQATPLSLSPSCWQNRRDDVAPATVNLYLAPADFSLFARIKRTFIRIRRGTLEVVQVVHFLLDEDVLDTSAWSLILPQQQPTGD</sequence>
<name>A0A8X6KI96_TRICU</name>
<organism evidence="1 2">
    <name type="scientific">Trichonephila clavata</name>
    <name type="common">Joro spider</name>
    <name type="synonym">Nephila clavata</name>
    <dbReference type="NCBI Taxonomy" id="2740835"/>
    <lineage>
        <taxon>Eukaryota</taxon>
        <taxon>Metazoa</taxon>
        <taxon>Ecdysozoa</taxon>
        <taxon>Arthropoda</taxon>
        <taxon>Chelicerata</taxon>
        <taxon>Arachnida</taxon>
        <taxon>Araneae</taxon>
        <taxon>Araneomorphae</taxon>
        <taxon>Entelegynae</taxon>
        <taxon>Araneoidea</taxon>
        <taxon>Nephilidae</taxon>
        <taxon>Trichonephila</taxon>
    </lineage>
</organism>
<reference evidence="1" key="1">
    <citation type="submission" date="2020-07" db="EMBL/GenBank/DDBJ databases">
        <title>Multicomponent nature underlies the extraordinary mechanical properties of spider dragline silk.</title>
        <authorList>
            <person name="Kono N."/>
            <person name="Nakamura H."/>
            <person name="Mori M."/>
            <person name="Yoshida Y."/>
            <person name="Ohtoshi R."/>
            <person name="Malay A.D."/>
            <person name="Moran D.A.P."/>
            <person name="Tomita M."/>
            <person name="Numata K."/>
            <person name="Arakawa K."/>
        </authorList>
    </citation>
    <scope>NUCLEOTIDE SEQUENCE</scope>
</reference>
<dbReference type="EMBL" id="BMAO01031294">
    <property type="protein sequence ID" value="GFQ73996.1"/>
    <property type="molecule type" value="Genomic_DNA"/>
</dbReference>
<dbReference type="AlphaFoldDB" id="A0A8X6KI96"/>
<dbReference type="Proteomes" id="UP000887116">
    <property type="component" value="Unassembled WGS sequence"/>
</dbReference>
<comment type="caution">
    <text evidence="1">The sequence shown here is derived from an EMBL/GenBank/DDBJ whole genome shotgun (WGS) entry which is preliminary data.</text>
</comment>
<evidence type="ECO:0000313" key="1">
    <source>
        <dbReference type="EMBL" id="GFQ73996.1"/>
    </source>
</evidence>
<accession>A0A8X6KI96</accession>